<evidence type="ECO:0000256" key="1">
    <source>
        <dbReference type="SAM" id="MobiDB-lite"/>
    </source>
</evidence>
<dbReference type="AlphaFoldDB" id="A0A3Q0JEV1"/>
<dbReference type="STRING" id="121845.A0A3Q0JEV1"/>
<dbReference type="KEGG" id="dci:103519902"/>
<reference evidence="3" key="1">
    <citation type="submission" date="2025-08" db="UniProtKB">
        <authorList>
            <consortium name="RefSeq"/>
        </authorList>
    </citation>
    <scope>IDENTIFICATION</scope>
</reference>
<feature type="region of interest" description="Disordered" evidence="1">
    <location>
        <begin position="1"/>
        <end position="201"/>
    </location>
</feature>
<organism evidence="2 3">
    <name type="scientific">Diaphorina citri</name>
    <name type="common">Asian citrus psyllid</name>
    <dbReference type="NCBI Taxonomy" id="121845"/>
    <lineage>
        <taxon>Eukaryota</taxon>
        <taxon>Metazoa</taxon>
        <taxon>Ecdysozoa</taxon>
        <taxon>Arthropoda</taxon>
        <taxon>Hexapoda</taxon>
        <taxon>Insecta</taxon>
        <taxon>Pterygota</taxon>
        <taxon>Neoptera</taxon>
        <taxon>Paraneoptera</taxon>
        <taxon>Hemiptera</taxon>
        <taxon>Sternorrhyncha</taxon>
        <taxon>Psylloidea</taxon>
        <taxon>Psyllidae</taxon>
        <taxon>Diaphorininae</taxon>
        <taxon>Diaphorina</taxon>
    </lineage>
</organism>
<dbReference type="GeneID" id="103519902"/>
<feature type="compositionally biased region" description="Low complexity" evidence="1">
    <location>
        <begin position="68"/>
        <end position="89"/>
    </location>
</feature>
<protein>
    <submittedName>
        <fullName evidence="3">BUD13 homolog</fullName>
    </submittedName>
</protein>
<dbReference type="PaxDb" id="121845-A0A3Q0JEV1"/>
<accession>A0A3Q0JEV1</accession>
<proteinExistence type="predicted"/>
<evidence type="ECO:0000313" key="3">
    <source>
        <dbReference type="RefSeq" id="XP_026687017.1"/>
    </source>
</evidence>
<feature type="compositionally biased region" description="Basic and acidic residues" evidence="1">
    <location>
        <begin position="536"/>
        <end position="547"/>
    </location>
</feature>
<feature type="compositionally biased region" description="Basic and acidic residues" evidence="1">
    <location>
        <begin position="15"/>
        <end position="25"/>
    </location>
</feature>
<evidence type="ECO:0000313" key="2">
    <source>
        <dbReference type="Proteomes" id="UP000079169"/>
    </source>
</evidence>
<feature type="compositionally biased region" description="Basic and acidic residues" evidence="1">
    <location>
        <begin position="267"/>
        <end position="276"/>
    </location>
</feature>
<feature type="compositionally biased region" description="Polar residues" evidence="1">
    <location>
        <begin position="145"/>
        <end position="163"/>
    </location>
</feature>
<feature type="region of interest" description="Disordered" evidence="1">
    <location>
        <begin position="218"/>
        <end position="276"/>
    </location>
</feature>
<dbReference type="RefSeq" id="XP_026687017.1">
    <property type="nucleotide sequence ID" value="XM_026831216.1"/>
</dbReference>
<gene>
    <name evidence="3" type="primary">LOC103519902</name>
</gene>
<keyword evidence="2" id="KW-1185">Reference proteome</keyword>
<feature type="compositionally biased region" description="Basic and acidic residues" evidence="1">
    <location>
        <begin position="450"/>
        <end position="459"/>
    </location>
</feature>
<feature type="compositionally biased region" description="Basic and acidic residues" evidence="1">
    <location>
        <begin position="396"/>
        <end position="433"/>
    </location>
</feature>
<name>A0A3Q0JEV1_DIACI</name>
<feature type="compositionally biased region" description="Basic and acidic residues" evidence="1">
    <location>
        <begin position="218"/>
        <end position="230"/>
    </location>
</feature>
<sequence>MSLEKEKPMYGTDDSLYRMKNDALNRVKTSKSPSPMRHKHETAKSPPNYDKHSSMSPPPRRRRKSKSRSPSESNRSPSNTRRHSSSSSLTKEKKSASKSPLSSPKLLRDVHKPSSSSSSSSLTKEKRPSKSPLSSPKLHREEPKPSTSQAGKNASRQTLNVATTAKKPSLLSDKENYLSGNASTSKERETDEYTTTDLDEEELEAMAVKTVIQFKIKTDDAPVVPEKDKSNQNTNNQDAFKEDSNKLGLHNLSEAERKKLSLGTQKSFEDKAERDLSDMLHGSSELMLLLLPNSSRENSEERQQRQKEMKISMSIDSIMAPPISLSAPEINDVSFYLEEPVDVPIREAFSSTELLHEKKMARLYQSLEEIEAENEEYKRKIQTVEPIKQKLTRKRSLTDKRKELLERRRSSEAEESDSRRKYLDRLGTRSKFSEDEETTEMSDGNNLSDDNSKVEERAAKRISFGATFHSDLETHNEDDYDIVETNEHTGTGAPSDNENESDYFPEKTIDESVYGYDSDDLDRHYPTLDEEEEKEDRESSVKGKEEEAKVIKDDEYYENLGDVLTKKYSLPVNSDIQIKIDKPDDEPDYVIKVY</sequence>
<dbReference type="Proteomes" id="UP000079169">
    <property type="component" value="Unplaced"/>
</dbReference>
<feature type="compositionally biased region" description="Acidic residues" evidence="1">
    <location>
        <begin position="192"/>
        <end position="201"/>
    </location>
</feature>
<feature type="region of interest" description="Disordered" evidence="1">
    <location>
        <begin position="391"/>
        <end position="547"/>
    </location>
</feature>